<sequence length="111" mass="11739">MVTSRRTHPSHTPEERSVNCLECTTAASSADPKATVGCCAYCGAGVCLDHVVGVTVRRQPIGVIPQSQAGARRLACSTCYAAINPRQARSTDLQQRPGHKESSQHPAVAVL</sequence>
<accession>A0A4U0SMP9</accession>
<reference evidence="2 3" key="1">
    <citation type="submission" date="2019-04" db="EMBL/GenBank/DDBJ databases">
        <title>Streptomyces oryziradicis sp. nov., a novel actinomycete isolated from rhizosphere soil of rice (Oryza sativa L.).</title>
        <authorList>
            <person name="Li C."/>
        </authorList>
    </citation>
    <scope>NUCLEOTIDE SEQUENCE [LARGE SCALE GENOMIC DNA]</scope>
    <source>
        <strain evidence="2 3">NEAU-C40</strain>
    </source>
</reference>
<evidence type="ECO:0000256" key="1">
    <source>
        <dbReference type="SAM" id="MobiDB-lite"/>
    </source>
</evidence>
<proteinExistence type="predicted"/>
<dbReference type="OrthoDB" id="9850027at2"/>
<feature type="region of interest" description="Disordered" evidence="1">
    <location>
        <begin position="88"/>
        <end position="111"/>
    </location>
</feature>
<dbReference type="EMBL" id="SUMC01000021">
    <property type="protein sequence ID" value="TKA09481.1"/>
    <property type="molecule type" value="Genomic_DNA"/>
</dbReference>
<name>A0A4U0SMP9_9ACTN</name>
<evidence type="ECO:0000313" key="2">
    <source>
        <dbReference type="EMBL" id="TKA09481.1"/>
    </source>
</evidence>
<dbReference type="Proteomes" id="UP000305778">
    <property type="component" value="Unassembled WGS sequence"/>
</dbReference>
<gene>
    <name evidence="2" type="ORF">FCI23_21740</name>
</gene>
<comment type="caution">
    <text evidence="2">The sequence shown here is derived from an EMBL/GenBank/DDBJ whole genome shotgun (WGS) entry which is preliminary data.</text>
</comment>
<organism evidence="2 3">
    <name type="scientific">Actinacidiphila oryziradicis</name>
    <dbReference type="NCBI Taxonomy" id="2571141"/>
    <lineage>
        <taxon>Bacteria</taxon>
        <taxon>Bacillati</taxon>
        <taxon>Actinomycetota</taxon>
        <taxon>Actinomycetes</taxon>
        <taxon>Kitasatosporales</taxon>
        <taxon>Streptomycetaceae</taxon>
        <taxon>Actinacidiphila</taxon>
    </lineage>
</organism>
<evidence type="ECO:0000313" key="3">
    <source>
        <dbReference type="Proteomes" id="UP000305778"/>
    </source>
</evidence>
<dbReference type="AlphaFoldDB" id="A0A4U0SMP9"/>
<protein>
    <submittedName>
        <fullName evidence="2">DUF2180 family protein</fullName>
    </submittedName>
</protein>
<keyword evidence="3" id="KW-1185">Reference proteome</keyword>